<keyword evidence="2" id="KW-0413">Isomerase</keyword>
<dbReference type="Gene3D" id="3.20.20.150">
    <property type="entry name" value="Divalent-metal-dependent TIM barrel enzymes"/>
    <property type="match status" value="1"/>
</dbReference>
<reference evidence="2" key="1">
    <citation type="journal article" date="2022" name="Cell">
        <title>Design, construction, and in vivo augmentation of a complex gut microbiome.</title>
        <authorList>
            <person name="Cheng A.G."/>
            <person name="Ho P.Y."/>
            <person name="Aranda-Diaz A."/>
            <person name="Jain S."/>
            <person name="Yu F.B."/>
            <person name="Meng X."/>
            <person name="Wang M."/>
            <person name="Iakiviak M."/>
            <person name="Nagashima K."/>
            <person name="Zhao A."/>
            <person name="Murugkar P."/>
            <person name="Patil A."/>
            <person name="Atabakhsh K."/>
            <person name="Weakley A."/>
            <person name="Yan J."/>
            <person name="Brumbaugh A.R."/>
            <person name="Higginbottom S."/>
            <person name="Dimas A."/>
            <person name="Shiver A.L."/>
            <person name="Deutschbauer A."/>
            <person name="Neff N."/>
            <person name="Sonnenburg J.L."/>
            <person name="Huang K.C."/>
            <person name="Fischbach M.A."/>
        </authorList>
    </citation>
    <scope>NUCLEOTIDE SEQUENCE</scope>
    <source>
        <strain evidence="2">DSM 19829</strain>
    </source>
</reference>
<evidence type="ECO:0000313" key="3">
    <source>
        <dbReference type="Proteomes" id="UP001060164"/>
    </source>
</evidence>
<feature type="domain" description="Xylose isomerase-like TIM barrel" evidence="1">
    <location>
        <begin position="22"/>
        <end position="246"/>
    </location>
</feature>
<dbReference type="RefSeq" id="WP_028530190.1">
    <property type="nucleotide sequence ID" value="NZ_CABLBR010000047.1"/>
</dbReference>
<dbReference type="PANTHER" id="PTHR12110">
    <property type="entry name" value="HYDROXYPYRUVATE ISOMERASE"/>
    <property type="match status" value="1"/>
</dbReference>
<protein>
    <submittedName>
        <fullName evidence="2">Sugar phosphate isomerase/epimerase</fullName>
    </submittedName>
</protein>
<sequence>MRGFQLGICMWGFPMQGPTGVRMAAEMGFAGAEIDLGPYENGYPLSNSRIQNEYRRVSRDFGIAITSIAVELLNRYGLTNPLDTRKGMIAMEGCRRAIDAAAQMEVPVVQLPSFNDGAILDEEGFLNTCEKIRLLCEYAEDAGVVLATENALSIGDSLRMMEEVNSGRFGLMFDTQNYFLAGASDTAQYLRELAPHVVQIHLKDGYHRKLSSALLGTGESGFMETAQVIRETACSEWLLLENYYNQEPLSRLDADQFEIVKKDVEIVKRIFEL</sequence>
<dbReference type="InterPro" id="IPR050312">
    <property type="entry name" value="IolE/XylAMocC-like"/>
</dbReference>
<dbReference type="InterPro" id="IPR036237">
    <property type="entry name" value="Xyl_isomerase-like_sf"/>
</dbReference>
<gene>
    <name evidence="2" type="ORF">NQ502_16795</name>
</gene>
<dbReference type="Proteomes" id="UP001060164">
    <property type="component" value="Chromosome"/>
</dbReference>
<dbReference type="InterPro" id="IPR013022">
    <property type="entry name" value="Xyl_isomerase-like_TIM-brl"/>
</dbReference>
<evidence type="ECO:0000313" key="2">
    <source>
        <dbReference type="EMBL" id="UWP59007.1"/>
    </source>
</evidence>
<accession>A0ABY5VFB9</accession>
<evidence type="ECO:0000259" key="1">
    <source>
        <dbReference type="Pfam" id="PF01261"/>
    </source>
</evidence>
<dbReference type="EMBL" id="CP102290">
    <property type="protein sequence ID" value="UWP59007.1"/>
    <property type="molecule type" value="Genomic_DNA"/>
</dbReference>
<organism evidence="2 3">
    <name type="scientific">Ruminococcus gauvreauii</name>
    <dbReference type="NCBI Taxonomy" id="438033"/>
    <lineage>
        <taxon>Bacteria</taxon>
        <taxon>Bacillati</taxon>
        <taxon>Bacillota</taxon>
        <taxon>Clostridia</taxon>
        <taxon>Eubacteriales</taxon>
        <taxon>Oscillospiraceae</taxon>
        <taxon>Ruminococcus</taxon>
    </lineage>
</organism>
<dbReference type="SUPFAM" id="SSF51658">
    <property type="entry name" value="Xylose isomerase-like"/>
    <property type="match status" value="1"/>
</dbReference>
<dbReference type="GO" id="GO:0016853">
    <property type="term" value="F:isomerase activity"/>
    <property type="evidence" value="ECO:0007669"/>
    <property type="project" value="UniProtKB-KW"/>
</dbReference>
<proteinExistence type="predicted"/>
<dbReference type="PANTHER" id="PTHR12110:SF53">
    <property type="entry name" value="BLR5974 PROTEIN"/>
    <property type="match status" value="1"/>
</dbReference>
<keyword evidence="3" id="KW-1185">Reference proteome</keyword>
<dbReference type="Pfam" id="PF01261">
    <property type="entry name" value="AP_endonuc_2"/>
    <property type="match status" value="1"/>
</dbReference>
<name>A0ABY5VFB9_9FIRM</name>